<dbReference type="AlphaFoldDB" id="A0AAN9P8C2"/>
<comment type="caution">
    <text evidence="1">The sequence shown here is derived from an EMBL/GenBank/DDBJ whole genome shotgun (WGS) entry which is preliminary data.</text>
</comment>
<proteinExistence type="predicted"/>
<reference evidence="1 2" key="1">
    <citation type="submission" date="2024-01" db="EMBL/GenBank/DDBJ databases">
        <title>The genomes of 5 underutilized Papilionoideae crops provide insights into root nodulation and disease resistanc.</title>
        <authorList>
            <person name="Yuan L."/>
        </authorList>
    </citation>
    <scope>NUCLEOTIDE SEQUENCE [LARGE SCALE GENOMIC DNA]</scope>
    <source>
        <strain evidence="1">ZHUSHIDOU_FW_LH</strain>
        <tissue evidence="1">Leaf</tissue>
    </source>
</reference>
<gene>
    <name evidence="1" type="ORF">RIF29_01942</name>
</gene>
<organism evidence="1 2">
    <name type="scientific">Crotalaria pallida</name>
    <name type="common">Smooth rattlebox</name>
    <name type="synonym">Crotalaria striata</name>
    <dbReference type="NCBI Taxonomy" id="3830"/>
    <lineage>
        <taxon>Eukaryota</taxon>
        <taxon>Viridiplantae</taxon>
        <taxon>Streptophyta</taxon>
        <taxon>Embryophyta</taxon>
        <taxon>Tracheophyta</taxon>
        <taxon>Spermatophyta</taxon>
        <taxon>Magnoliopsida</taxon>
        <taxon>eudicotyledons</taxon>
        <taxon>Gunneridae</taxon>
        <taxon>Pentapetalae</taxon>
        <taxon>rosids</taxon>
        <taxon>fabids</taxon>
        <taxon>Fabales</taxon>
        <taxon>Fabaceae</taxon>
        <taxon>Papilionoideae</taxon>
        <taxon>50 kb inversion clade</taxon>
        <taxon>genistoids sensu lato</taxon>
        <taxon>core genistoids</taxon>
        <taxon>Crotalarieae</taxon>
        <taxon>Crotalaria</taxon>
    </lineage>
</organism>
<dbReference type="Proteomes" id="UP001372338">
    <property type="component" value="Unassembled WGS sequence"/>
</dbReference>
<accession>A0AAN9P8C2</accession>
<protein>
    <submittedName>
        <fullName evidence="1">Uncharacterized protein</fullName>
    </submittedName>
</protein>
<keyword evidence="2" id="KW-1185">Reference proteome</keyword>
<evidence type="ECO:0000313" key="1">
    <source>
        <dbReference type="EMBL" id="KAK7288482.1"/>
    </source>
</evidence>
<evidence type="ECO:0000313" key="2">
    <source>
        <dbReference type="Proteomes" id="UP001372338"/>
    </source>
</evidence>
<name>A0AAN9P8C2_CROPI</name>
<dbReference type="EMBL" id="JAYWIO010000001">
    <property type="protein sequence ID" value="KAK7288482.1"/>
    <property type="molecule type" value="Genomic_DNA"/>
</dbReference>
<sequence length="96" mass="10659">MIKTANSVTFSRFARLGAQGLTPGRESPAPAPFRSVLVPFSRWLRHSSCFQVKTSWKQSIIKHDAVFSAAYNAVGLFIDSIHTHNTGYTTQHSLSH</sequence>